<evidence type="ECO:0000256" key="1">
    <source>
        <dbReference type="ARBA" id="ARBA00023054"/>
    </source>
</evidence>
<organism evidence="5 6">
    <name type="scientific">Jhaorihella thermophila</name>
    <dbReference type="NCBI Taxonomy" id="488547"/>
    <lineage>
        <taxon>Bacteria</taxon>
        <taxon>Pseudomonadati</taxon>
        <taxon>Pseudomonadota</taxon>
        <taxon>Alphaproteobacteria</taxon>
        <taxon>Rhodobacterales</taxon>
        <taxon>Paracoccaceae</taxon>
        <taxon>Jhaorihella</taxon>
    </lineage>
</organism>
<gene>
    <name evidence="5" type="ORF">SAMN05421751_104205</name>
</gene>
<sequence>MGEPARAETPRDRPSKAKRRILDAAARLFHERGFARCTVRELADAVGILSGSLFHHFRSKDEILFAVMEEVIAEMDAALAEALARAADTESRLRVLIRTQLQFIHGPRGHAAAVLVYEWDALSPEGQARLLEGRARYFRQWEEVLDEARQAGLTDTDPTVLRQLIHGAVVWTVNWFDPQGPMSVEDLEQAVLALILK</sequence>
<dbReference type="EMBL" id="FNVD01000004">
    <property type="protein sequence ID" value="SEF77139.1"/>
    <property type="molecule type" value="Genomic_DNA"/>
</dbReference>
<dbReference type="SUPFAM" id="SSF48498">
    <property type="entry name" value="Tetracyclin repressor-like, C-terminal domain"/>
    <property type="match status" value="1"/>
</dbReference>
<dbReference type="InterPro" id="IPR036271">
    <property type="entry name" value="Tet_transcr_reg_TetR-rel_C_sf"/>
</dbReference>
<dbReference type="Pfam" id="PF00440">
    <property type="entry name" value="TetR_N"/>
    <property type="match status" value="1"/>
</dbReference>
<feature type="DNA-binding region" description="H-T-H motif" evidence="3">
    <location>
        <begin position="38"/>
        <end position="57"/>
    </location>
</feature>
<dbReference type="InterPro" id="IPR009057">
    <property type="entry name" value="Homeodomain-like_sf"/>
</dbReference>
<accession>A0A1H5UQ06</accession>
<evidence type="ECO:0000259" key="4">
    <source>
        <dbReference type="PROSITE" id="PS50977"/>
    </source>
</evidence>
<dbReference type="PROSITE" id="PS50977">
    <property type="entry name" value="HTH_TETR_2"/>
    <property type="match status" value="1"/>
</dbReference>
<dbReference type="RefSeq" id="WP_104007418.1">
    <property type="nucleotide sequence ID" value="NZ_FNVD01000004.1"/>
</dbReference>
<evidence type="ECO:0000256" key="2">
    <source>
        <dbReference type="ARBA" id="ARBA00023125"/>
    </source>
</evidence>
<dbReference type="InterPro" id="IPR041490">
    <property type="entry name" value="KstR2_TetR_C"/>
</dbReference>
<dbReference type="PRINTS" id="PR00455">
    <property type="entry name" value="HTHTETR"/>
</dbReference>
<dbReference type="PANTHER" id="PTHR30055:SF183">
    <property type="entry name" value="NUCLEOID OCCLUSION FACTOR SLMA"/>
    <property type="match status" value="1"/>
</dbReference>
<protein>
    <submittedName>
        <fullName evidence="5">DNA-binding transcriptional regulator, AcrR family</fullName>
    </submittedName>
</protein>
<dbReference type="Gene3D" id="1.10.357.10">
    <property type="entry name" value="Tetracycline Repressor, domain 2"/>
    <property type="match status" value="1"/>
</dbReference>
<evidence type="ECO:0000313" key="6">
    <source>
        <dbReference type="Proteomes" id="UP000236742"/>
    </source>
</evidence>
<evidence type="ECO:0000256" key="3">
    <source>
        <dbReference type="PROSITE-ProRule" id="PRU00335"/>
    </source>
</evidence>
<dbReference type="Proteomes" id="UP000236742">
    <property type="component" value="Unassembled WGS sequence"/>
</dbReference>
<keyword evidence="1" id="KW-0175">Coiled coil</keyword>
<proteinExistence type="predicted"/>
<keyword evidence="2 3" id="KW-0238">DNA-binding</keyword>
<dbReference type="PANTHER" id="PTHR30055">
    <property type="entry name" value="HTH-TYPE TRANSCRIPTIONAL REGULATOR RUTR"/>
    <property type="match status" value="1"/>
</dbReference>
<dbReference type="AlphaFoldDB" id="A0A1H5UQ06"/>
<name>A0A1H5UQ06_9RHOB</name>
<dbReference type="InterPro" id="IPR001647">
    <property type="entry name" value="HTH_TetR"/>
</dbReference>
<dbReference type="InterPro" id="IPR050109">
    <property type="entry name" value="HTH-type_TetR-like_transc_reg"/>
</dbReference>
<reference evidence="5 6" key="1">
    <citation type="submission" date="2016-10" db="EMBL/GenBank/DDBJ databases">
        <authorList>
            <person name="de Groot N.N."/>
        </authorList>
    </citation>
    <scope>NUCLEOTIDE SEQUENCE [LARGE SCALE GENOMIC DNA]</scope>
    <source>
        <strain evidence="5 6">DSM 23413</strain>
    </source>
</reference>
<dbReference type="SUPFAM" id="SSF46689">
    <property type="entry name" value="Homeodomain-like"/>
    <property type="match status" value="1"/>
</dbReference>
<keyword evidence="6" id="KW-1185">Reference proteome</keyword>
<feature type="domain" description="HTH tetR-type" evidence="4">
    <location>
        <begin position="15"/>
        <end position="75"/>
    </location>
</feature>
<dbReference type="GO" id="GO:0003700">
    <property type="term" value="F:DNA-binding transcription factor activity"/>
    <property type="evidence" value="ECO:0007669"/>
    <property type="project" value="TreeGrafter"/>
</dbReference>
<dbReference type="OrthoDB" id="8478851at2"/>
<dbReference type="Pfam" id="PF17932">
    <property type="entry name" value="TetR_C_24"/>
    <property type="match status" value="1"/>
</dbReference>
<evidence type="ECO:0000313" key="5">
    <source>
        <dbReference type="EMBL" id="SEF77139.1"/>
    </source>
</evidence>
<dbReference type="GO" id="GO:0000976">
    <property type="term" value="F:transcription cis-regulatory region binding"/>
    <property type="evidence" value="ECO:0007669"/>
    <property type="project" value="TreeGrafter"/>
</dbReference>